<name>K8DX18_9FIRM</name>
<gene>
    <name evidence="7" type="ORF">DESHY_10194</name>
</gene>
<dbReference type="Pfam" id="PF00672">
    <property type="entry name" value="HAMP"/>
    <property type="match status" value="1"/>
</dbReference>
<dbReference type="GO" id="GO:0004888">
    <property type="term" value="F:transmembrane signaling receptor activity"/>
    <property type="evidence" value="ECO:0007669"/>
    <property type="project" value="InterPro"/>
</dbReference>
<comment type="similarity">
    <text evidence="2">Belongs to the methyl-accepting chemotaxis (MCP) protein family.</text>
</comment>
<accession>K8DX18</accession>
<dbReference type="PANTHER" id="PTHR32089">
    <property type="entry name" value="METHYL-ACCEPTING CHEMOTAXIS PROTEIN MCPB"/>
    <property type="match status" value="1"/>
</dbReference>
<sequence length="600" mass="65819">MIKFTNMPKRRLFSEQVFVKKIYNNPLFKWCSFSRRLNRVLSFCVHKKILANMTLQWKLVLTFAVIIALINLAMGVSIFREAESTVSQLTANRIKVTAADNADKISIMLHSMDKREIANKTDYYLTKQRNAYKALNYRAYVDVIDTGGNSVVKDKYEQPIKPQRSEITFLLQQASKGGTVSAPLGGVLCTVVLEPIAGRDWYFVAGVAEEDFLAPVKQMQLTALGVGLLAFIIATVVCVLGTRKFCRPLQQMMDTMERARGGDLTVRVPETGTGPEFNRVGACFNSMLADFGALLHDLNQTAAVLSDSSQDMSKVANRQLSAVERTNQAVQTMSAAVQQISATVQETQVSGQAMLASAEEGTAAVNKLVEVINQNHQAIAEQAVSVGSLGQRIQEVSRLLDLIRKICQDTHLLALNASIEAARAGEHGRGFAVVAAEVRRLAEETAATTKEVEQIIAAIVRENNQVLNKVDDSKKIADEGLTATLHAQEALRKIADNVELTGQQINQIYFDAEKISRGTFTVEELIKQLAGGADTETDNQQATARQVARTADVLNQLSETLKAKLEGFVLDRHRQEAANILLSDPEAVPGKAEEQAAEIL</sequence>
<evidence type="ECO:0000313" key="7">
    <source>
        <dbReference type="EMBL" id="CCO07034.1"/>
    </source>
</evidence>
<dbReference type="GO" id="GO:0007165">
    <property type="term" value="P:signal transduction"/>
    <property type="evidence" value="ECO:0007669"/>
    <property type="project" value="UniProtKB-KW"/>
</dbReference>
<feature type="transmembrane region" description="Helical" evidence="4">
    <location>
        <begin position="57"/>
        <end position="79"/>
    </location>
</feature>
<evidence type="ECO:0000259" key="5">
    <source>
        <dbReference type="PROSITE" id="PS50111"/>
    </source>
</evidence>
<reference evidence="7 8" key="1">
    <citation type="journal article" date="2013" name="Genome Announc.">
        <title>Genome Sequence of the Sulfate-Reducing Bacterium Desulfotomaculum hydrothermale Lam5(T).</title>
        <authorList>
            <person name="Amin O."/>
            <person name="Fardeau M.L."/>
            <person name="Valette O."/>
            <person name="Hirschler-Rea A."/>
            <person name="Barbe V."/>
            <person name="Medigue C."/>
            <person name="Vacherie B."/>
            <person name="Ollivier B."/>
            <person name="Bertin P.N."/>
            <person name="Dolla A."/>
        </authorList>
    </citation>
    <scope>NUCLEOTIDE SEQUENCE [LARGE SCALE GENOMIC DNA]</scope>
    <source>
        <strain evidence="8">Lam5 / DSM 18033</strain>
    </source>
</reference>
<keyword evidence="8" id="KW-1185">Reference proteome</keyword>
<dbReference type="InterPro" id="IPR003660">
    <property type="entry name" value="HAMP_dom"/>
</dbReference>
<feature type="domain" description="Methyl-accepting transducer" evidence="5">
    <location>
        <begin position="294"/>
        <end position="555"/>
    </location>
</feature>
<keyword evidence="4" id="KW-1133">Transmembrane helix</keyword>
<dbReference type="PROSITE" id="PS50885">
    <property type="entry name" value="HAMP"/>
    <property type="match status" value="1"/>
</dbReference>
<dbReference type="GO" id="GO:0006935">
    <property type="term" value="P:chemotaxis"/>
    <property type="evidence" value="ECO:0007669"/>
    <property type="project" value="InterPro"/>
</dbReference>
<comment type="caution">
    <text evidence="7">The sequence shown here is derived from an EMBL/GenBank/DDBJ whole genome shotgun (WGS) entry which is preliminary data.</text>
</comment>
<evidence type="ECO:0000313" key="8">
    <source>
        <dbReference type="Proteomes" id="UP000009315"/>
    </source>
</evidence>
<keyword evidence="4" id="KW-0472">Membrane</keyword>
<evidence type="ECO:0000256" key="3">
    <source>
        <dbReference type="PROSITE-ProRule" id="PRU00284"/>
    </source>
</evidence>
<protein>
    <submittedName>
        <fullName evidence="7">Chemotaxis sensory transducer</fullName>
    </submittedName>
</protein>
<dbReference type="GO" id="GO:0016020">
    <property type="term" value="C:membrane"/>
    <property type="evidence" value="ECO:0007669"/>
    <property type="project" value="InterPro"/>
</dbReference>
<dbReference type="EMBL" id="CAOS01000001">
    <property type="protein sequence ID" value="CCO07034.1"/>
    <property type="molecule type" value="Genomic_DNA"/>
</dbReference>
<proteinExistence type="inferred from homology"/>
<evidence type="ECO:0000259" key="6">
    <source>
        <dbReference type="PROSITE" id="PS50885"/>
    </source>
</evidence>
<feature type="transmembrane region" description="Helical" evidence="4">
    <location>
        <begin position="221"/>
        <end position="242"/>
    </location>
</feature>
<dbReference type="PROSITE" id="PS50111">
    <property type="entry name" value="CHEMOTAXIS_TRANSDUC_2"/>
    <property type="match status" value="1"/>
</dbReference>
<dbReference type="eggNOG" id="COG0840">
    <property type="taxonomic scope" value="Bacteria"/>
</dbReference>
<dbReference type="Gene3D" id="1.10.287.950">
    <property type="entry name" value="Methyl-accepting chemotaxis protein"/>
    <property type="match status" value="1"/>
</dbReference>
<keyword evidence="4" id="KW-0812">Transmembrane</keyword>
<evidence type="ECO:0000256" key="2">
    <source>
        <dbReference type="ARBA" id="ARBA00029447"/>
    </source>
</evidence>
<dbReference type="AlphaFoldDB" id="K8DX18"/>
<dbReference type="InterPro" id="IPR004090">
    <property type="entry name" value="Chemotax_Me-accpt_rcpt"/>
</dbReference>
<dbReference type="Proteomes" id="UP000009315">
    <property type="component" value="Unassembled WGS sequence"/>
</dbReference>
<evidence type="ECO:0000256" key="4">
    <source>
        <dbReference type="SAM" id="Phobius"/>
    </source>
</evidence>
<dbReference type="SMART" id="SM00283">
    <property type="entry name" value="MA"/>
    <property type="match status" value="1"/>
</dbReference>
<dbReference type="PANTHER" id="PTHR32089:SF112">
    <property type="entry name" value="LYSOZYME-LIKE PROTEIN-RELATED"/>
    <property type="match status" value="1"/>
</dbReference>
<feature type="domain" description="HAMP" evidence="6">
    <location>
        <begin position="243"/>
        <end position="296"/>
    </location>
</feature>
<dbReference type="RefSeq" id="WP_008409733.1">
    <property type="nucleotide sequence ID" value="NZ_CAOS01000001.1"/>
</dbReference>
<evidence type="ECO:0000256" key="1">
    <source>
        <dbReference type="ARBA" id="ARBA00023224"/>
    </source>
</evidence>
<dbReference type="InterPro" id="IPR004089">
    <property type="entry name" value="MCPsignal_dom"/>
</dbReference>
<dbReference type="STRING" id="1121428.DESHY_10194"/>
<dbReference type="PRINTS" id="PR00260">
    <property type="entry name" value="CHEMTRNSDUCR"/>
</dbReference>
<dbReference type="SUPFAM" id="SSF58104">
    <property type="entry name" value="Methyl-accepting chemotaxis protein (MCP) signaling domain"/>
    <property type="match status" value="1"/>
</dbReference>
<dbReference type="Pfam" id="PF00015">
    <property type="entry name" value="MCPsignal"/>
    <property type="match status" value="1"/>
</dbReference>
<organism evidence="7 8">
    <name type="scientific">Desulforamulus hydrothermalis Lam5 = DSM 18033</name>
    <dbReference type="NCBI Taxonomy" id="1121428"/>
    <lineage>
        <taxon>Bacteria</taxon>
        <taxon>Bacillati</taxon>
        <taxon>Bacillota</taxon>
        <taxon>Clostridia</taxon>
        <taxon>Eubacteriales</taxon>
        <taxon>Peptococcaceae</taxon>
        <taxon>Desulforamulus</taxon>
    </lineage>
</organism>
<keyword evidence="1 3" id="KW-0807">Transducer</keyword>
<dbReference type="CDD" id="cd06225">
    <property type="entry name" value="HAMP"/>
    <property type="match status" value="1"/>
</dbReference>
<dbReference type="SMART" id="SM00304">
    <property type="entry name" value="HAMP"/>
    <property type="match status" value="1"/>
</dbReference>